<comment type="caution">
    <text evidence="2">The sequence shown here is derived from an EMBL/GenBank/DDBJ whole genome shotgun (WGS) entry which is preliminary data.</text>
</comment>
<dbReference type="AlphaFoldDB" id="A0A412MEZ7"/>
<dbReference type="RefSeq" id="WP_118145154.1">
    <property type="nucleotide sequence ID" value="NZ_QRWH01000005.1"/>
</dbReference>
<keyword evidence="2" id="KW-0808">Transferase</keyword>
<dbReference type="EMBL" id="QRWH01000005">
    <property type="protein sequence ID" value="RGT09444.1"/>
    <property type="molecule type" value="Genomic_DNA"/>
</dbReference>
<dbReference type="InterPro" id="IPR029044">
    <property type="entry name" value="Nucleotide-diphossugar_trans"/>
</dbReference>
<reference evidence="2 3" key="1">
    <citation type="submission" date="2018-08" db="EMBL/GenBank/DDBJ databases">
        <title>A genome reference for cultivated species of the human gut microbiota.</title>
        <authorList>
            <person name="Zou Y."/>
            <person name="Xue W."/>
            <person name="Luo G."/>
        </authorList>
    </citation>
    <scope>NUCLEOTIDE SEQUENCE [LARGE SCALE GENOMIC DNA]</scope>
    <source>
        <strain evidence="2 3">AF19-4AC</strain>
    </source>
</reference>
<proteinExistence type="predicted"/>
<organism evidence="2 3">
    <name type="scientific">Dorea formicigenerans</name>
    <dbReference type="NCBI Taxonomy" id="39486"/>
    <lineage>
        <taxon>Bacteria</taxon>
        <taxon>Bacillati</taxon>
        <taxon>Bacillota</taxon>
        <taxon>Clostridia</taxon>
        <taxon>Lachnospirales</taxon>
        <taxon>Lachnospiraceae</taxon>
        <taxon>Dorea</taxon>
    </lineage>
</organism>
<protein>
    <submittedName>
        <fullName evidence="2">Glycosyltransferase</fullName>
    </submittedName>
</protein>
<evidence type="ECO:0000259" key="1">
    <source>
        <dbReference type="Pfam" id="PF00535"/>
    </source>
</evidence>
<dbReference type="Pfam" id="PF00535">
    <property type="entry name" value="Glycos_transf_2"/>
    <property type="match status" value="1"/>
</dbReference>
<dbReference type="PANTHER" id="PTHR22916">
    <property type="entry name" value="GLYCOSYLTRANSFERASE"/>
    <property type="match status" value="1"/>
</dbReference>
<dbReference type="InterPro" id="IPR001173">
    <property type="entry name" value="Glyco_trans_2-like"/>
</dbReference>
<dbReference type="Gene3D" id="3.90.550.10">
    <property type="entry name" value="Spore Coat Polysaccharide Biosynthesis Protein SpsA, Chain A"/>
    <property type="match status" value="1"/>
</dbReference>
<evidence type="ECO:0000313" key="3">
    <source>
        <dbReference type="Proteomes" id="UP000283630"/>
    </source>
</evidence>
<sequence>MKKVNVLLPTYNGEKYLEYQLQSVVNQTYKNIDVYIRDDGSKDNTMEIIDRFCQKSYEGIKFIKVESDGKNLGYPDCFWELIKKAKDAEYYAFCDQDDWWNPKKIEIAVNELEKIPKEKPAMTYCEFEYYDKDMNYIRPGDNYSGELTFEKGIYYTFAPGFTQVINKALVDKLDLDYIFGKNLAHDIWCQWIALTMGEIVTEHTVLAKYRRHEDAVTAANASKRNEISRWIKKEIFGDEIVKWKRSLCYFKDEYYNEINENEQYVLALFANENDTFTNKVKKIFYKRKLRPTAGGNFALKILFLIGKC</sequence>
<dbReference type="Proteomes" id="UP000283630">
    <property type="component" value="Unassembled WGS sequence"/>
</dbReference>
<gene>
    <name evidence="2" type="ORF">DWX53_07080</name>
</gene>
<dbReference type="PANTHER" id="PTHR22916:SF3">
    <property type="entry name" value="UDP-GLCNAC:BETAGAL BETA-1,3-N-ACETYLGLUCOSAMINYLTRANSFERASE-LIKE PROTEIN 1"/>
    <property type="match status" value="1"/>
</dbReference>
<name>A0A412MEZ7_9FIRM</name>
<evidence type="ECO:0000313" key="2">
    <source>
        <dbReference type="EMBL" id="RGT09444.1"/>
    </source>
</evidence>
<dbReference type="SUPFAM" id="SSF53448">
    <property type="entry name" value="Nucleotide-diphospho-sugar transferases"/>
    <property type="match status" value="1"/>
</dbReference>
<feature type="domain" description="Glycosyltransferase 2-like" evidence="1">
    <location>
        <begin position="6"/>
        <end position="155"/>
    </location>
</feature>
<accession>A0A412MEZ7</accession>
<dbReference type="GO" id="GO:0016758">
    <property type="term" value="F:hexosyltransferase activity"/>
    <property type="evidence" value="ECO:0007669"/>
    <property type="project" value="UniProtKB-ARBA"/>
</dbReference>